<proteinExistence type="inferred from homology"/>
<dbReference type="Pfam" id="PF03466">
    <property type="entry name" value="LysR_substrate"/>
    <property type="match status" value="1"/>
</dbReference>
<reference evidence="6 7" key="1">
    <citation type="submission" date="2014-06" db="EMBL/GenBank/DDBJ databases">
        <title>Whole Genome Sequences of Three Symbiotic Endozoicomonas Bacteria.</title>
        <authorList>
            <person name="Neave M.J."/>
            <person name="Apprill A."/>
            <person name="Voolstra C.R."/>
        </authorList>
    </citation>
    <scope>NUCLEOTIDE SEQUENCE [LARGE SCALE GENOMIC DNA]</scope>
    <source>
        <strain evidence="6 7">DSM 22380</strain>
    </source>
</reference>
<evidence type="ECO:0000256" key="4">
    <source>
        <dbReference type="ARBA" id="ARBA00023163"/>
    </source>
</evidence>
<keyword evidence="2" id="KW-0805">Transcription regulation</keyword>
<name>A0A081KFY7_9GAMM</name>
<dbReference type="InterPro" id="IPR037402">
    <property type="entry name" value="YidZ_PBP2"/>
</dbReference>
<dbReference type="InterPro" id="IPR005119">
    <property type="entry name" value="LysR_subst-bd"/>
</dbReference>
<keyword evidence="7" id="KW-1185">Reference proteome</keyword>
<dbReference type="InterPro" id="IPR050389">
    <property type="entry name" value="LysR-type_TF"/>
</dbReference>
<dbReference type="GO" id="GO:0003677">
    <property type="term" value="F:DNA binding"/>
    <property type="evidence" value="ECO:0007669"/>
    <property type="project" value="UniProtKB-KW"/>
</dbReference>
<evidence type="ECO:0000313" key="7">
    <source>
        <dbReference type="Proteomes" id="UP000027997"/>
    </source>
</evidence>
<dbReference type="STRING" id="305900.GV64_22180"/>
<dbReference type="eggNOG" id="COG0583">
    <property type="taxonomic scope" value="Bacteria"/>
</dbReference>
<dbReference type="SUPFAM" id="SSF53850">
    <property type="entry name" value="Periplasmic binding protein-like II"/>
    <property type="match status" value="1"/>
</dbReference>
<feature type="domain" description="LysR substrate-binding" evidence="5">
    <location>
        <begin position="38"/>
        <end position="239"/>
    </location>
</feature>
<accession>A0A081KFY7</accession>
<comment type="caution">
    <text evidence="6">The sequence shown here is derived from an EMBL/GenBank/DDBJ whole genome shotgun (WGS) entry which is preliminary data.</text>
</comment>
<gene>
    <name evidence="6" type="ORF">GV64_22180</name>
</gene>
<evidence type="ECO:0000256" key="1">
    <source>
        <dbReference type="ARBA" id="ARBA00009437"/>
    </source>
</evidence>
<dbReference type="Gene3D" id="3.40.190.10">
    <property type="entry name" value="Periplasmic binding protein-like II"/>
    <property type="match status" value="2"/>
</dbReference>
<keyword evidence="3" id="KW-0238">DNA-binding</keyword>
<organism evidence="6 7">
    <name type="scientific">Endozoicomonas elysicola</name>
    <dbReference type="NCBI Taxonomy" id="305900"/>
    <lineage>
        <taxon>Bacteria</taxon>
        <taxon>Pseudomonadati</taxon>
        <taxon>Pseudomonadota</taxon>
        <taxon>Gammaproteobacteria</taxon>
        <taxon>Oceanospirillales</taxon>
        <taxon>Endozoicomonadaceae</taxon>
        <taxon>Endozoicomonas</taxon>
    </lineage>
</organism>
<evidence type="ECO:0000313" key="6">
    <source>
        <dbReference type="EMBL" id="KEI73063.1"/>
    </source>
</evidence>
<evidence type="ECO:0000259" key="5">
    <source>
        <dbReference type="Pfam" id="PF03466"/>
    </source>
</evidence>
<evidence type="ECO:0000256" key="2">
    <source>
        <dbReference type="ARBA" id="ARBA00023015"/>
    </source>
</evidence>
<dbReference type="PANTHER" id="PTHR30118">
    <property type="entry name" value="HTH-TYPE TRANSCRIPTIONAL REGULATOR LEUO-RELATED"/>
    <property type="match status" value="1"/>
</dbReference>
<comment type="similarity">
    <text evidence="1">Belongs to the LysR transcriptional regulatory family.</text>
</comment>
<protein>
    <recommendedName>
        <fullName evidence="5">LysR substrate-binding domain-containing protein</fullName>
    </recommendedName>
</protein>
<sequence length="255" mass="28485">MAPTEQAKLISPSVRQAMLLLEQSINNTPVFEPAHSKAKFRLAGGDYVELVLLPVLMERIALLAPDIKIEIEGLKATDYSRELESGAIDLVIGFETLGRLAKSLRTTSIITEQLVVIAPKPIDNVQEMITADNMKLLKFIYPSTWGHSQALMDEWCQQQGIERNIAIKTSGFVAVPVLMEKLGLVTALPSAIARYYEQQFGFIYYPIASSELTYRHLLAWHPLRDKDPSLVWLKQQIIKAAETIESYDAAVSGRS</sequence>
<keyword evidence="4" id="KW-0804">Transcription</keyword>
<dbReference type="PANTHER" id="PTHR30118:SF15">
    <property type="entry name" value="TRANSCRIPTIONAL REGULATORY PROTEIN"/>
    <property type="match status" value="1"/>
</dbReference>
<dbReference type="EMBL" id="JOJP01000001">
    <property type="protein sequence ID" value="KEI73063.1"/>
    <property type="molecule type" value="Genomic_DNA"/>
</dbReference>
<dbReference type="AlphaFoldDB" id="A0A081KFY7"/>
<dbReference type="GO" id="GO:0006355">
    <property type="term" value="P:regulation of DNA-templated transcription"/>
    <property type="evidence" value="ECO:0007669"/>
    <property type="project" value="InterPro"/>
</dbReference>
<evidence type="ECO:0000256" key="3">
    <source>
        <dbReference type="ARBA" id="ARBA00023125"/>
    </source>
</evidence>
<dbReference type="CDD" id="cd08417">
    <property type="entry name" value="PBP2_Nitroaromatics_like"/>
    <property type="match status" value="1"/>
</dbReference>
<dbReference type="Proteomes" id="UP000027997">
    <property type="component" value="Unassembled WGS sequence"/>
</dbReference>